<dbReference type="EMBL" id="BONC01000012">
    <property type="protein sequence ID" value="GIF56124.1"/>
    <property type="molecule type" value="Genomic_DNA"/>
</dbReference>
<gene>
    <name evidence="4" type="ORF">Air01nite_22190</name>
</gene>
<accession>A0ABQ4C036</accession>
<comment type="caution">
    <text evidence="4">The sequence shown here is derived from an EMBL/GenBank/DDBJ whole genome shotgun (WGS) entry which is preliminary data.</text>
</comment>
<dbReference type="Proteomes" id="UP000624325">
    <property type="component" value="Unassembled WGS sequence"/>
</dbReference>
<organism evidence="4 5">
    <name type="scientific">Asanoa iriomotensis</name>
    <dbReference type="NCBI Taxonomy" id="234613"/>
    <lineage>
        <taxon>Bacteria</taxon>
        <taxon>Bacillati</taxon>
        <taxon>Actinomycetota</taxon>
        <taxon>Actinomycetes</taxon>
        <taxon>Micromonosporales</taxon>
        <taxon>Micromonosporaceae</taxon>
        <taxon>Asanoa</taxon>
    </lineage>
</organism>
<feature type="domain" description="N-acetyltransferase" evidence="3">
    <location>
        <begin position="1"/>
        <end position="200"/>
    </location>
</feature>
<evidence type="ECO:0000256" key="1">
    <source>
        <dbReference type="ARBA" id="ARBA00022679"/>
    </source>
</evidence>
<protein>
    <recommendedName>
        <fullName evidence="3">N-acetyltransferase domain-containing protein</fullName>
    </recommendedName>
</protein>
<dbReference type="SUPFAM" id="SSF55729">
    <property type="entry name" value="Acyl-CoA N-acyltransferases (Nat)"/>
    <property type="match status" value="1"/>
</dbReference>
<keyword evidence="1" id="KW-0808">Transferase</keyword>
<dbReference type="InterPro" id="IPR050832">
    <property type="entry name" value="Bact_Acetyltransf"/>
</dbReference>
<evidence type="ECO:0000313" key="4">
    <source>
        <dbReference type="EMBL" id="GIF56124.1"/>
    </source>
</evidence>
<dbReference type="PROSITE" id="PS51186">
    <property type="entry name" value="GNAT"/>
    <property type="match status" value="1"/>
</dbReference>
<keyword evidence="2" id="KW-0012">Acyltransferase</keyword>
<dbReference type="RefSeq" id="WP_203701926.1">
    <property type="nucleotide sequence ID" value="NZ_BAAALU010000012.1"/>
</dbReference>
<name>A0ABQ4C036_9ACTN</name>
<evidence type="ECO:0000259" key="3">
    <source>
        <dbReference type="PROSITE" id="PS51186"/>
    </source>
</evidence>
<dbReference type="Gene3D" id="3.40.630.30">
    <property type="match status" value="1"/>
</dbReference>
<dbReference type="PANTHER" id="PTHR43877:SF2">
    <property type="entry name" value="AMINOALKYLPHOSPHONATE N-ACETYLTRANSFERASE-RELATED"/>
    <property type="match status" value="1"/>
</dbReference>
<keyword evidence="5" id="KW-1185">Reference proteome</keyword>
<proteinExistence type="predicted"/>
<dbReference type="PANTHER" id="PTHR43877">
    <property type="entry name" value="AMINOALKYLPHOSPHONATE N-ACETYLTRANSFERASE-RELATED-RELATED"/>
    <property type="match status" value="1"/>
</dbReference>
<evidence type="ECO:0000313" key="5">
    <source>
        <dbReference type="Proteomes" id="UP000624325"/>
    </source>
</evidence>
<dbReference type="Pfam" id="PF00583">
    <property type="entry name" value="Acetyltransf_1"/>
    <property type="match status" value="1"/>
</dbReference>
<evidence type="ECO:0000256" key="2">
    <source>
        <dbReference type="ARBA" id="ARBA00023315"/>
    </source>
</evidence>
<reference evidence="4 5" key="1">
    <citation type="submission" date="2021-01" db="EMBL/GenBank/DDBJ databases">
        <title>Whole genome shotgun sequence of Asanoa iriomotensis NBRC 100142.</title>
        <authorList>
            <person name="Komaki H."/>
            <person name="Tamura T."/>
        </authorList>
    </citation>
    <scope>NUCLEOTIDE SEQUENCE [LARGE SCALE GENOMIC DNA]</scope>
    <source>
        <strain evidence="4 5">NBRC 100142</strain>
    </source>
</reference>
<sequence length="205" mass="21674">MRVRAAERSDVEVLSRLLTQLYALELPGLLRGTPEARAEFVRRLVLGGPLDGRFVLVRDDEVVATGGISTLDSARSTASLRALLALPALMGAGDAVKSLAGVLRGLLIAPGPPGRDEAQIHSVVVDDRMRGHGAGAQIMNHLERTAAASGKRRVTLQVIASNAGARAFYRRLGYTDDGPTHGPLRSTIGFPSVLMHKDLVTGSAP</sequence>
<dbReference type="InterPro" id="IPR016181">
    <property type="entry name" value="Acyl_CoA_acyltransferase"/>
</dbReference>
<dbReference type="InterPro" id="IPR000182">
    <property type="entry name" value="GNAT_dom"/>
</dbReference>
<dbReference type="CDD" id="cd04301">
    <property type="entry name" value="NAT_SF"/>
    <property type="match status" value="1"/>
</dbReference>